<evidence type="ECO:0000256" key="1">
    <source>
        <dbReference type="SAM" id="SignalP"/>
    </source>
</evidence>
<gene>
    <name evidence="2" type="ORF">MLD63_05215</name>
</gene>
<feature type="chain" id="PRO_5046034799" evidence="1">
    <location>
        <begin position="23"/>
        <end position="132"/>
    </location>
</feature>
<dbReference type="RefSeq" id="WP_255328841.1">
    <property type="nucleotide sequence ID" value="NZ_JAKZEU010000002.1"/>
</dbReference>
<name>A0ABT1MNH3_9RHOB</name>
<dbReference type="EMBL" id="JAKZEU010000002">
    <property type="protein sequence ID" value="MCQ0969827.1"/>
    <property type="molecule type" value="Genomic_DNA"/>
</dbReference>
<sequence>MSRGVILAAGIAALMAPLPASAFTAKNGMVAVQISPTEIAVPHDSRGRETDYWCAAGDFADRVMRVDGATRMWRASPKPREAGVGITFTLDPAKKAEGAGLSSFGSGPKDGSISVSAAAGNHCRKIWPFIAD</sequence>
<organism evidence="2 3">
    <name type="scientific">Paracoccus albicereus</name>
    <dbReference type="NCBI Taxonomy" id="2922394"/>
    <lineage>
        <taxon>Bacteria</taxon>
        <taxon>Pseudomonadati</taxon>
        <taxon>Pseudomonadota</taxon>
        <taxon>Alphaproteobacteria</taxon>
        <taxon>Rhodobacterales</taxon>
        <taxon>Paracoccaceae</taxon>
        <taxon>Paracoccus</taxon>
    </lineage>
</organism>
<proteinExistence type="predicted"/>
<evidence type="ECO:0000313" key="3">
    <source>
        <dbReference type="Proteomes" id="UP001203945"/>
    </source>
</evidence>
<evidence type="ECO:0000313" key="2">
    <source>
        <dbReference type="EMBL" id="MCQ0969827.1"/>
    </source>
</evidence>
<protein>
    <submittedName>
        <fullName evidence="2">Uncharacterized protein</fullName>
    </submittedName>
</protein>
<reference evidence="2 3" key="1">
    <citation type="submission" date="2022-03" db="EMBL/GenBank/DDBJ databases">
        <authorList>
            <person name="He Y."/>
        </authorList>
    </citation>
    <scope>NUCLEOTIDE SEQUENCE [LARGE SCALE GENOMIC DNA]</scope>
    <source>
        <strain evidence="2 3">TK19116</strain>
    </source>
</reference>
<dbReference type="Proteomes" id="UP001203945">
    <property type="component" value="Unassembled WGS sequence"/>
</dbReference>
<accession>A0ABT1MNH3</accession>
<feature type="signal peptide" evidence="1">
    <location>
        <begin position="1"/>
        <end position="22"/>
    </location>
</feature>
<keyword evidence="1" id="KW-0732">Signal</keyword>
<keyword evidence="3" id="KW-1185">Reference proteome</keyword>
<comment type="caution">
    <text evidence="2">The sequence shown here is derived from an EMBL/GenBank/DDBJ whole genome shotgun (WGS) entry which is preliminary data.</text>
</comment>